<dbReference type="EMBL" id="SNVJ01000016">
    <property type="protein sequence ID" value="MXP64974.1"/>
    <property type="molecule type" value="Genomic_DNA"/>
</dbReference>
<dbReference type="InterPro" id="IPR012349">
    <property type="entry name" value="Split_barrel_FMN-bd"/>
</dbReference>
<feature type="domain" description="Flavin reductase like" evidence="3">
    <location>
        <begin position="19"/>
        <end position="166"/>
    </location>
</feature>
<dbReference type="Proteomes" id="UP000460715">
    <property type="component" value="Unassembled WGS sequence"/>
</dbReference>
<evidence type="ECO:0000256" key="2">
    <source>
        <dbReference type="ARBA" id="ARBA00023002"/>
    </source>
</evidence>
<dbReference type="InterPro" id="IPR002563">
    <property type="entry name" value="Flavin_Rdtase-like_dom"/>
</dbReference>
<dbReference type="Gene3D" id="2.30.110.10">
    <property type="entry name" value="Electron Transport, Fmn-binding Protein, Chain A"/>
    <property type="match status" value="1"/>
</dbReference>
<sequence>MSAAAVLPAVEAAEFRRCMRSLAGAVAVITCGEEGARTGLTATAVCSLTDLPPMLLACVNNAASAHPVIRRTGRFAVNILSEAQLPVAGRFAGRDGAEGEQRFAGAFWTHDEDGTPLLADALASFGCALEAEHRHGSHSIFVGRVTALRASAGSPPLLYHEGRFGTFAASA</sequence>
<accession>A0A845BFZ9</accession>
<dbReference type="InterPro" id="IPR050268">
    <property type="entry name" value="NADH-dep_flavin_reductase"/>
</dbReference>
<comment type="caution">
    <text evidence="4">The sequence shown here is derived from an EMBL/GenBank/DDBJ whole genome shotgun (WGS) entry which is preliminary data.</text>
</comment>
<dbReference type="PANTHER" id="PTHR30466">
    <property type="entry name" value="FLAVIN REDUCTASE"/>
    <property type="match status" value="1"/>
</dbReference>
<dbReference type="GO" id="GO:0042602">
    <property type="term" value="F:riboflavin reductase (NADPH) activity"/>
    <property type="evidence" value="ECO:0007669"/>
    <property type="project" value="TreeGrafter"/>
</dbReference>
<dbReference type="Pfam" id="PF01613">
    <property type="entry name" value="Flavin_Reduct"/>
    <property type="match status" value="1"/>
</dbReference>
<dbReference type="OrthoDB" id="9789254at2"/>
<comment type="similarity">
    <text evidence="1">Belongs to the non-flavoprotein flavin reductase family.</text>
</comment>
<keyword evidence="2" id="KW-0560">Oxidoreductase</keyword>
<reference evidence="4 5" key="1">
    <citation type="submission" date="2019-03" db="EMBL/GenBank/DDBJ databases">
        <title>Roseomonas sp. a novel Roseomonas species isolated from Sea whip Gorgonian.</title>
        <authorList>
            <person name="Li F."/>
            <person name="Pan X."/>
            <person name="Huang S."/>
            <person name="Li Z."/>
            <person name="Meng B."/>
        </authorList>
    </citation>
    <scope>NUCLEOTIDE SEQUENCE [LARGE SCALE GENOMIC DNA]</scope>
    <source>
        <strain evidence="4 5">M0104</strain>
    </source>
</reference>
<dbReference type="PANTHER" id="PTHR30466:SF11">
    <property type="entry name" value="FLAVIN-DEPENDENT MONOOXYGENASE, REDUCTASE SUBUNIT HSAB"/>
    <property type="match status" value="1"/>
</dbReference>
<name>A0A845BFZ9_9PROT</name>
<evidence type="ECO:0000313" key="5">
    <source>
        <dbReference type="Proteomes" id="UP000460715"/>
    </source>
</evidence>
<dbReference type="GO" id="GO:0010181">
    <property type="term" value="F:FMN binding"/>
    <property type="evidence" value="ECO:0007669"/>
    <property type="project" value="InterPro"/>
</dbReference>
<dbReference type="SUPFAM" id="SSF50475">
    <property type="entry name" value="FMN-binding split barrel"/>
    <property type="match status" value="1"/>
</dbReference>
<dbReference type="RefSeq" id="WP_160938382.1">
    <property type="nucleotide sequence ID" value="NZ_SNVJ01000016.1"/>
</dbReference>
<keyword evidence="5" id="KW-1185">Reference proteome</keyword>
<protein>
    <submittedName>
        <fullName evidence="4">Flavin reductase</fullName>
    </submittedName>
</protein>
<dbReference type="SMART" id="SM00903">
    <property type="entry name" value="Flavin_Reduct"/>
    <property type="match status" value="1"/>
</dbReference>
<dbReference type="AlphaFoldDB" id="A0A845BFZ9"/>
<evidence type="ECO:0000256" key="1">
    <source>
        <dbReference type="ARBA" id="ARBA00008898"/>
    </source>
</evidence>
<evidence type="ECO:0000259" key="3">
    <source>
        <dbReference type="SMART" id="SM00903"/>
    </source>
</evidence>
<proteinExistence type="inferred from homology"/>
<organism evidence="4 5">
    <name type="scientific">Teichococcus coralli</name>
    <dbReference type="NCBI Taxonomy" id="2545983"/>
    <lineage>
        <taxon>Bacteria</taxon>
        <taxon>Pseudomonadati</taxon>
        <taxon>Pseudomonadota</taxon>
        <taxon>Alphaproteobacteria</taxon>
        <taxon>Acetobacterales</taxon>
        <taxon>Roseomonadaceae</taxon>
        <taxon>Roseomonas</taxon>
    </lineage>
</organism>
<evidence type="ECO:0000313" key="4">
    <source>
        <dbReference type="EMBL" id="MXP64974.1"/>
    </source>
</evidence>
<gene>
    <name evidence="4" type="ORF">E0493_16620</name>
</gene>